<dbReference type="GO" id="GO:0009307">
    <property type="term" value="P:DNA restriction-modification system"/>
    <property type="evidence" value="ECO:0007669"/>
    <property type="project" value="UniProtKB-KW"/>
</dbReference>
<organism evidence="5 6">
    <name type="scientific">Aedoeadaptatus nemausensis</name>
    <dbReference type="NCBI Taxonomy" id="2582829"/>
    <lineage>
        <taxon>Bacteria</taxon>
        <taxon>Bacillati</taxon>
        <taxon>Bacillota</taxon>
        <taxon>Tissierellia</taxon>
        <taxon>Tissierellales</taxon>
        <taxon>Peptoniphilaceae</taxon>
        <taxon>Aedoeadaptatus</taxon>
    </lineage>
</organism>
<sequence length="312" mass="35927">MTKVRLSDIFMNPITGEWGESLSDDEIGSPVIRTTNFTNEGVINYDDIAMRSIDMAAKDNKLLQPGDIIIEKSGGTPTTPVGRVVYFDGEEKKYFVNNFTSILRTRDDFCSKYLLYLLLYFHKVGVVLKFQNKTTGIINLKLRDYLESTLINIPTHSVQEDVAFRLDLLKNLIAKRQEQIEALDDLVESVFYDLIFENTNEKVKLGNLLSEFIAGKSLAGTRPSEYRVLKTSCVYSGYFDEDEWKFLPEDYKPKDEHIIKNGDLLVSRMNTEELVGASAYVTKDYEDLTIPDRLWILRTNEQVSPIFLWKFF</sequence>
<dbReference type="PANTHER" id="PTHR30408">
    <property type="entry name" value="TYPE-1 RESTRICTION ENZYME ECOKI SPECIFICITY PROTEIN"/>
    <property type="match status" value="1"/>
</dbReference>
<proteinExistence type="inferred from homology"/>
<dbReference type="InterPro" id="IPR052021">
    <property type="entry name" value="Type-I_RS_S_subunit"/>
</dbReference>
<keyword evidence="6" id="KW-1185">Reference proteome</keyword>
<keyword evidence="3" id="KW-0238">DNA-binding</keyword>
<evidence type="ECO:0000256" key="1">
    <source>
        <dbReference type="ARBA" id="ARBA00010923"/>
    </source>
</evidence>
<dbReference type="Pfam" id="PF01420">
    <property type="entry name" value="Methylase_S"/>
    <property type="match status" value="1"/>
</dbReference>
<dbReference type="AlphaFoldDB" id="A0A6V6Y682"/>
<accession>A0A6V6Y682</accession>
<gene>
    <name evidence="5" type="primary">hsdS</name>
    <name evidence="5" type="ORF">PEPNEM18_01299</name>
</gene>
<comment type="caution">
    <text evidence="5">The sequence shown here is derived from an EMBL/GenBank/DDBJ whole genome shotgun (WGS) entry which is preliminary data.</text>
</comment>
<dbReference type="SUPFAM" id="SSF116734">
    <property type="entry name" value="DNA methylase specificity domain"/>
    <property type="match status" value="2"/>
</dbReference>
<dbReference type="PANTHER" id="PTHR30408:SF12">
    <property type="entry name" value="TYPE I RESTRICTION ENZYME MJAVIII SPECIFICITY SUBUNIT"/>
    <property type="match status" value="1"/>
</dbReference>
<dbReference type="GO" id="GO:0003677">
    <property type="term" value="F:DNA binding"/>
    <property type="evidence" value="ECO:0007669"/>
    <property type="project" value="UniProtKB-KW"/>
</dbReference>
<evidence type="ECO:0000313" key="5">
    <source>
        <dbReference type="EMBL" id="CAC9933838.1"/>
    </source>
</evidence>
<name>A0A6V6Y682_9FIRM</name>
<evidence type="ECO:0000256" key="2">
    <source>
        <dbReference type="ARBA" id="ARBA00022747"/>
    </source>
</evidence>
<protein>
    <submittedName>
        <fullName evidence="5">Type-1 restriction enzyme EcoKI specificity protein</fullName>
    </submittedName>
</protein>
<dbReference type="Gene3D" id="3.90.220.20">
    <property type="entry name" value="DNA methylase specificity domains"/>
    <property type="match status" value="2"/>
</dbReference>
<comment type="similarity">
    <text evidence="1">Belongs to the type-I restriction system S methylase family.</text>
</comment>
<dbReference type="InterPro" id="IPR044946">
    <property type="entry name" value="Restrct_endonuc_typeI_TRD_sf"/>
</dbReference>
<dbReference type="EMBL" id="CAIJCS010000022">
    <property type="protein sequence ID" value="CAC9933838.1"/>
    <property type="molecule type" value="Genomic_DNA"/>
</dbReference>
<evidence type="ECO:0000256" key="3">
    <source>
        <dbReference type="ARBA" id="ARBA00023125"/>
    </source>
</evidence>
<evidence type="ECO:0000313" key="6">
    <source>
        <dbReference type="Proteomes" id="UP000586454"/>
    </source>
</evidence>
<dbReference type="InterPro" id="IPR000055">
    <property type="entry name" value="Restrct_endonuc_typeI_TRD"/>
</dbReference>
<evidence type="ECO:0000259" key="4">
    <source>
        <dbReference type="Pfam" id="PF01420"/>
    </source>
</evidence>
<dbReference type="Proteomes" id="UP000586454">
    <property type="component" value="Unassembled WGS sequence"/>
</dbReference>
<dbReference type="RefSeq" id="WP_180500402.1">
    <property type="nucleotide sequence ID" value="NZ_CAIJCS010000022.1"/>
</dbReference>
<keyword evidence="2" id="KW-0680">Restriction system</keyword>
<feature type="domain" description="Type I restriction modification DNA specificity" evidence="4">
    <location>
        <begin position="3"/>
        <end position="181"/>
    </location>
</feature>
<reference evidence="5 6" key="1">
    <citation type="submission" date="2020-06" db="EMBL/GenBank/DDBJ databases">
        <authorList>
            <person name="Criscuolo A."/>
        </authorList>
    </citation>
    <scope>NUCLEOTIDE SEQUENCE [LARGE SCALE GENOMIC DNA]</scope>
    <source>
        <strain evidence="5">1804121828</strain>
    </source>
</reference>